<dbReference type="InterPro" id="IPR001986">
    <property type="entry name" value="Enolpyruvate_Tfrase_dom"/>
</dbReference>
<dbReference type="EC" id="2.5.1.19" evidence="8"/>
<dbReference type="GO" id="GO:0008652">
    <property type="term" value="P:amino acid biosynthetic process"/>
    <property type="evidence" value="ECO:0007669"/>
    <property type="project" value="UniProtKB-KW"/>
</dbReference>
<dbReference type="PANTHER" id="PTHR21090">
    <property type="entry name" value="AROM/DEHYDROQUINATE SYNTHASE"/>
    <property type="match status" value="1"/>
</dbReference>
<dbReference type="PANTHER" id="PTHR21090:SF5">
    <property type="entry name" value="PENTAFUNCTIONAL AROM POLYPEPTIDE"/>
    <property type="match status" value="1"/>
</dbReference>
<dbReference type="GO" id="GO:0009073">
    <property type="term" value="P:aromatic amino acid family biosynthetic process"/>
    <property type="evidence" value="ECO:0007669"/>
    <property type="project" value="UniProtKB-KW"/>
</dbReference>
<feature type="binding site" evidence="8">
    <location>
        <position position="162"/>
    </location>
    <ligand>
        <name>3-phosphoshikimate</name>
        <dbReference type="ChEBI" id="CHEBI:145989"/>
    </ligand>
</feature>
<comment type="similarity">
    <text evidence="2 8">Belongs to the EPSP synthase family.</text>
</comment>
<dbReference type="STRING" id="454194.PYK22_02928"/>
<dbReference type="GO" id="GO:0009423">
    <property type="term" value="P:chorismate biosynthetic process"/>
    <property type="evidence" value="ECO:0007669"/>
    <property type="project" value="UniProtKB-UniRule"/>
</dbReference>
<feature type="binding site" evidence="8">
    <location>
        <position position="164"/>
    </location>
    <ligand>
        <name>phosphoenolpyruvate</name>
        <dbReference type="ChEBI" id="CHEBI:58702"/>
    </ligand>
</feature>
<feature type="binding site" evidence="8">
    <location>
        <position position="118"/>
    </location>
    <ligand>
        <name>phosphoenolpyruvate</name>
        <dbReference type="ChEBI" id="CHEBI:58702"/>
    </ligand>
</feature>
<dbReference type="InterPro" id="IPR036968">
    <property type="entry name" value="Enolpyruvate_Tfrase_sf"/>
</dbReference>
<feature type="binding site" evidence="8">
    <location>
        <position position="19"/>
    </location>
    <ligand>
        <name>3-phosphoshikimate</name>
        <dbReference type="ChEBI" id="CHEBI:145989"/>
    </ligand>
</feature>
<accession>A0A0B6X1L0</accession>
<reference evidence="10 11" key="1">
    <citation type="submission" date="2013-12" db="EMBL/GenBank/DDBJ databases">
        <authorList>
            <person name="Stott M."/>
        </authorList>
    </citation>
    <scope>NUCLEOTIDE SEQUENCE [LARGE SCALE GENOMIC DNA]</scope>
    <source>
        <strain evidence="10 11">K22</strain>
    </source>
</reference>
<dbReference type="InterPro" id="IPR023193">
    <property type="entry name" value="EPSP_synthase_CS"/>
</dbReference>
<dbReference type="InterPro" id="IPR006264">
    <property type="entry name" value="EPSP_synthase"/>
</dbReference>
<evidence type="ECO:0000313" key="10">
    <source>
        <dbReference type="EMBL" id="CDM66887.1"/>
    </source>
</evidence>
<evidence type="ECO:0000259" key="9">
    <source>
        <dbReference type="Pfam" id="PF00275"/>
    </source>
</evidence>
<evidence type="ECO:0000256" key="2">
    <source>
        <dbReference type="ARBA" id="ARBA00009948"/>
    </source>
</evidence>
<sequence length="433" mass="46134">MKIIPRKSLQGRLRVPGDKSISHRAAMIAALARGRSLLSNFSTSADCASTLDCLRALGVSVERDGTTVVIEGRGGDLSAPSSALDCGNSGTTMRLLAGILAGQTFSATLTGDESLSRRPMRRIIEPLELMGAKLSSQEGHAPLTVNGQRPLRAIDYEPPVASAQVKSCVLLAGLQAAGCTRIRERVHTRDHTERMLRWFGVPVEEREEGGVRLIALHGPKRFSARDISIPGDISSATFFLAAATLLPGSELVIEEVGLNRTRASVIGFLQKLGADIQIERARVECNEEIGDLRVRGVERLKPTANGANIISGALAAELIDELPALAVVGTRVAGGLEIRDAAELRVKESDRIRTTVENLRAMGAEVEERPDGLRVAGPARLRAAHLESYGDHRIAMAFAVAALTADDASELSGAASVAVSFPEFFDLLEAVSE</sequence>
<evidence type="ECO:0000256" key="5">
    <source>
        <dbReference type="ARBA" id="ARBA00022679"/>
    </source>
</evidence>
<feature type="binding site" evidence="8">
    <location>
        <position position="164"/>
    </location>
    <ligand>
        <name>3-phosphoshikimate</name>
        <dbReference type="ChEBI" id="CHEBI:145989"/>
    </ligand>
</feature>
<evidence type="ECO:0000256" key="8">
    <source>
        <dbReference type="HAMAP-Rule" id="MF_00210"/>
    </source>
</evidence>
<feature type="binding site" evidence="8">
    <location>
        <position position="351"/>
    </location>
    <ligand>
        <name>phosphoenolpyruvate</name>
        <dbReference type="ChEBI" id="CHEBI:58702"/>
    </ligand>
</feature>
<comment type="pathway">
    <text evidence="1 8">Metabolic intermediate biosynthesis; chorismate biosynthesis; chorismate from D-erythrose 4-phosphate and phosphoenolpyruvate: step 6/7.</text>
</comment>
<name>A0A0B6X1L0_9BACT</name>
<keyword evidence="4 8" id="KW-0028">Amino-acid biosynthesis</keyword>
<proteinExistence type="inferred from homology"/>
<organism evidence="10 11">
    <name type="scientific">Pyrinomonas methylaliphatogenes</name>
    <dbReference type="NCBI Taxonomy" id="454194"/>
    <lineage>
        <taxon>Bacteria</taxon>
        <taxon>Pseudomonadati</taxon>
        <taxon>Acidobacteriota</taxon>
        <taxon>Blastocatellia</taxon>
        <taxon>Blastocatellales</taxon>
        <taxon>Pyrinomonadaceae</taxon>
        <taxon>Pyrinomonas</taxon>
    </lineage>
</organism>
<keyword evidence="11" id="KW-1185">Reference proteome</keyword>
<dbReference type="NCBIfam" id="TIGR01356">
    <property type="entry name" value="aroA"/>
    <property type="match status" value="1"/>
</dbReference>
<gene>
    <name evidence="8" type="primary">aroA</name>
    <name evidence="10" type="ORF">PYK22_02928</name>
</gene>
<feature type="binding site" evidence="8">
    <location>
        <position position="393"/>
    </location>
    <ligand>
        <name>phosphoenolpyruvate</name>
        <dbReference type="ChEBI" id="CHEBI:58702"/>
    </ligand>
</feature>
<dbReference type="PROSITE" id="PS00104">
    <property type="entry name" value="EPSP_SYNTHASE_1"/>
    <property type="match status" value="1"/>
</dbReference>
<keyword evidence="3 8" id="KW-0963">Cytoplasm</keyword>
<comment type="caution">
    <text evidence="8">Lacks conserved residue(s) required for the propagation of feature annotation.</text>
</comment>
<feature type="binding site" evidence="8">
    <location>
        <position position="347"/>
    </location>
    <ligand>
        <name>3-phosphoshikimate</name>
        <dbReference type="ChEBI" id="CHEBI:145989"/>
    </ligand>
</feature>
<dbReference type="HAMAP" id="MF_00210">
    <property type="entry name" value="EPSP_synth"/>
    <property type="match status" value="1"/>
</dbReference>
<keyword evidence="5 8" id="KW-0808">Transferase</keyword>
<dbReference type="Proteomes" id="UP000031518">
    <property type="component" value="Unassembled WGS sequence"/>
</dbReference>
<feature type="domain" description="Enolpyruvate transferase" evidence="9">
    <location>
        <begin position="6"/>
        <end position="427"/>
    </location>
</feature>
<dbReference type="UniPathway" id="UPA00053">
    <property type="reaction ID" value="UER00089"/>
</dbReference>
<evidence type="ECO:0000256" key="7">
    <source>
        <dbReference type="ARBA" id="ARBA00044633"/>
    </source>
</evidence>
<feature type="binding site" evidence="8">
    <location>
        <position position="20"/>
    </location>
    <ligand>
        <name>3-phosphoshikimate</name>
        <dbReference type="ChEBI" id="CHEBI:145989"/>
    </ligand>
</feature>
<evidence type="ECO:0000313" key="11">
    <source>
        <dbReference type="Proteomes" id="UP000031518"/>
    </source>
</evidence>
<dbReference type="InterPro" id="IPR013792">
    <property type="entry name" value="RNA3'P_cycl/enolpyr_Trfase_a/b"/>
</dbReference>
<dbReference type="Pfam" id="PF00275">
    <property type="entry name" value="EPSP_synthase"/>
    <property type="match status" value="1"/>
</dbReference>
<feature type="active site" description="Proton acceptor" evidence="8">
    <location>
        <position position="320"/>
    </location>
</feature>
<dbReference type="PIRSF" id="PIRSF000505">
    <property type="entry name" value="EPSPS"/>
    <property type="match status" value="1"/>
</dbReference>
<dbReference type="EMBL" id="CBXV010000008">
    <property type="protein sequence ID" value="CDM66887.1"/>
    <property type="molecule type" value="Genomic_DNA"/>
</dbReference>
<evidence type="ECO:0000256" key="4">
    <source>
        <dbReference type="ARBA" id="ARBA00022605"/>
    </source>
</evidence>
<feature type="binding site" evidence="8">
    <location>
        <position position="24"/>
    </location>
    <ligand>
        <name>3-phosphoshikimate</name>
        <dbReference type="ChEBI" id="CHEBI:145989"/>
    </ligand>
</feature>
<dbReference type="GO" id="GO:0003866">
    <property type="term" value="F:3-phosphoshikimate 1-carboxyvinyltransferase activity"/>
    <property type="evidence" value="ECO:0007669"/>
    <property type="project" value="UniProtKB-UniRule"/>
</dbReference>
<comment type="function">
    <text evidence="8">Catalyzes the transfer of the enolpyruvyl moiety of phosphoenolpyruvate (PEP) to the 5-hydroxyl of shikimate-3-phosphate (S3P) to produce enolpyruvyl shikimate-3-phosphate and inorganic phosphate.</text>
</comment>
<comment type="subcellular location">
    <subcellularLocation>
        <location evidence="8">Cytoplasm</location>
    </subcellularLocation>
</comment>
<dbReference type="AlphaFoldDB" id="A0A0B6X1L0"/>
<dbReference type="Gene3D" id="3.65.10.10">
    <property type="entry name" value="Enolpyruvate transferase domain"/>
    <property type="match status" value="2"/>
</dbReference>
<feature type="binding site" evidence="8">
    <location>
        <position position="320"/>
    </location>
    <ligand>
        <name>3-phosphoshikimate</name>
        <dbReference type="ChEBI" id="CHEBI:145989"/>
    </ligand>
</feature>
<dbReference type="FunFam" id="3.65.10.10:FF:000005">
    <property type="entry name" value="3-phosphoshikimate 1-carboxyvinyltransferase"/>
    <property type="match status" value="1"/>
</dbReference>
<reference evidence="10 11" key="2">
    <citation type="submission" date="2015-01" db="EMBL/GenBank/DDBJ databases">
        <title>Complete genome sequence of Pyrinomonas methylaliphatogenes type strain K22T.</title>
        <authorList>
            <person name="Lee K.C.Y."/>
            <person name="Power J.F."/>
            <person name="Dunfield P.F."/>
            <person name="Morgan X.C."/>
            <person name="Huttenhower C."/>
            <person name="Stott M.B."/>
        </authorList>
    </citation>
    <scope>NUCLEOTIDE SEQUENCE [LARGE SCALE GENOMIC DNA]</scope>
    <source>
        <strain evidence="10 11">K22</strain>
    </source>
</reference>
<feature type="binding site" evidence="8">
    <location>
        <position position="90"/>
    </location>
    <ligand>
        <name>phosphoenolpyruvate</name>
        <dbReference type="ChEBI" id="CHEBI:58702"/>
    </ligand>
</feature>
<dbReference type="CDD" id="cd01556">
    <property type="entry name" value="EPSP_synthase"/>
    <property type="match status" value="1"/>
</dbReference>
<comment type="catalytic activity">
    <reaction evidence="7">
        <text>3-phosphoshikimate + phosphoenolpyruvate = 5-O-(1-carboxyvinyl)-3-phosphoshikimate + phosphate</text>
        <dbReference type="Rhea" id="RHEA:21256"/>
        <dbReference type="ChEBI" id="CHEBI:43474"/>
        <dbReference type="ChEBI" id="CHEBI:57701"/>
        <dbReference type="ChEBI" id="CHEBI:58702"/>
        <dbReference type="ChEBI" id="CHEBI:145989"/>
        <dbReference type="EC" id="2.5.1.19"/>
    </reaction>
    <physiologicalReaction direction="left-to-right" evidence="7">
        <dbReference type="Rhea" id="RHEA:21257"/>
    </physiologicalReaction>
</comment>
<evidence type="ECO:0000256" key="3">
    <source>
        <dbReference type="ARBA" id="ARBA00022490"/>
    </source>
</evidence>
<protein>
    <recommendedName>
        <fullName evidence="8">3-phosphoshikimate 1-carboxyvinyltransferase</fullName>
        <ecNumber evidence="8">2.5.1.19</ecNumber>
    </recommendedName>
    <alternativeName>
        <fullName evidence="8">5-enolpyruvylshikimate-3-phosphate synthase</fullName>
        <shortName evidence="8">EPSP synthase</shortName>
        <shortName evidence="8">EPSPS</shortName>
    </alternativeName>
</protein>
<comment type="subunit">
    <text evidence="8">Monomer.</text>
</comment>
<evidence type="ECO:0000256" key="1">
    <source>
        <dbReference type="ARBA" id="ARBA00004811"/>
    </source>
</evidence>
<dbReference type="PROSITE" id="PS00885">
    <property type="entry name" value="EPSP_SYNTHASE_2"/>
    <property type="match status" value="1"/>
</dbReference>
<dbReference type="GO" id="GO:0005737">
    <property type="term" value="C:cytoplasm"/>
    <property type="evidence" value="ECO:0007669"/>
    <property type="project" value="UniProtKB-SubCell"/>
</dbReference>
<keyword evidence="6 8" id="KW-0057">Aromatic amino acid biosynthesis</keyword>
<feature type="binding site" evidence="8">
    <location>
        <position position="19"/>
    </location>
    <ligand>
        <name>phosphoenolpyruvate</name>
        <dbReference type="ChEBI" id="CHEBI:58702"/>
    </ligand>
</feature>
<evidence type="ECO:0000256" key="6">
    <source>
        <dbReference type="ARBA" id="ARBA00023141"/>
    </source>
</evidence>
<dbReference type="SUPFAM" id="SSF55205">
    <property type="entry name" value="EPT/RTPC-like"/>
    <property type="match status" value="1"/>
</dbReference>